<gene>
    <name evidence="17" type="primary">sdhD</name>
    <name evidence="17" type="ORF">D2T33_15020</name>
</gene>
<evidence type="ECO:0000256" key="11">
    <source>
        <dbReference type="ARBA" id="ARBA00022723"/>
    </source>
</evidence>
<sequence length="132" mass="14065">MHFQTDRQRAVGKGAAHSGTGHHIFMSVTAVALAFLVPVFVIIFGRTLGAPQEVVIAVFGNPFVAIVTALTIIVGMRHFAKGWQMCIEDYAHGAARGVLVFIGTAISYLVMASVLYALAKFAFLDLILGAMG</sequence>
<keyword evidence="14" id="KW-0408">Iron</keyword>
<dbReference type="GO" id="GO:0046872">
    <property type="term" value="F:metal ion binding"/>
    <property type="evidence" value="ECO:0007669"/>
    <property type="project" value="UniProtKB-KW"/>
</dbReference>
<dbReference type="GO" id="GO:0020037">
    <property type="term" value="F:heme binding"/>
    <property type="evidence" value="ECO:0007669"/>
    <property type="project" value="InterPro"/>
</dbReference>
<dbReference type="Pfam" id="PF01127">
    <property type="entry name" value="Sdh_cyt"/>
    <property type="match status" value="1"/>
</dbReference>
<evidence type="ECO:0000256" key="10">
    <source>
        <dbReference type="ARBA" id="ARBA00022692"/>
    </source>
</evidence>
<comment type="caution">
    <text evidence="17">The sequence shown here is derived from an EMBL/GenBank/DDBJ whole genome shotgun (WGS) entry which is preliminary data.</text>
</comment>
<feature type="transmembrane region" description="Helical" evidence="16">
    <location>
        <begin position="21"/>
        <end position="44"/>
    </location>
</feature>
<keyword evidence="12" id="KW-0249">Electron transport</keyword>
<evidence type="ECO:0000256" key="8">
    <source>
        <dbReference type="ARBA" id="ARBA00022532"/>
    </source>
</evidence>
<evidence type="ECO:0000256" key="4">
    <source>
        <dbReference type="ARBA" id="ARBA00005163"/>
    </source>
</evidence>
<evidence type="ECO:0000256" key="1">
    <source>
        <dbReference type="ARBA" id="ARBA00001971"/>
    </source>
</evidence>
<dbReference type="UniPathway" id="UPA00223"/>
<name>A0A443IRC0_9RHOB</name>
<dbReference type="NCBIfam" id="TIGR02968">
    <property type="entry name" value="succ_dehyd_anc"/>
    <property type="match status" value="1"/>
</dbReference>
<feature type="transmembrane region" description="Helical" evidence="16">
    <location>
        <begin position="56"/>
        <end position="76"/>
    </location>
</feature>
<evidence type="ECO:0000256" key="7">
    <source>
        <dbReference type="ARBA" id="ARBA00022448"/>
    </source>
</evidence>
<comment type="subunit">
    <text evidence="5">Part of an enzyme complex containing four subunits: a flavoprotein, an iron-sulfur protein, plus two membrane-anchoring proteins, SdhC and SdhD.</text>
</comment>
<reference evidence="17 18" key="2">
    <citation type="submission" date="2019-01" db="EMBL/GenBank/DDBJ databases">
        <authorList>
            <person name="Li Y."/>
        </authorList>
    </citation>
    <scope>NUCLEOTIDE SEQUENCE [LARGE SCALE GENOMIC DNA]</scope>
    <source>
        <strain evidence="17 18">2D-5</strain>
    </source>
</reference>
<comment type="cofactor">
    <cofactor evidence="1">
        <name>heme</name>
        <dbReference type="ChEBI" id="CHEBI:30413"/>
    </cofactor>
</comment>
<evidence type="ECO:0000313" key="18">
    <source>
        <dbReference type="Proteomes" id="UP000285710"/>
    </source>
</evidence>
<keyword evidence="15 16" id="KW-0472">Membrane</keyword>
<dbReference type="SUPFAM" id="SSF81343">
    <property type="entry name" value="Fumarate reductase respiratory complex transmembrane subunits"/>
    <property type="match status" value="1"/>
</dbReference>
<evidence type="ECO:0000256" key="3">
    <source>
        <dbReference type="ARBA" id="ARBA00004141"/>
    </source>
</evidence>
<dbReference type="Proteomes" id="UP000285710">
    <property type="component" value="Unassembled WGS sequence"/>
</dbReference>
<keyword evidence="9" id="KW-0349">Heme</keyword>
<dbReference type="EMBL" id="SAUW01000016">
    <property type="protein sequence ID" value="RWR08869.1"/>
    <property type="molecule type" value="Genomic_DNA"/>
</dbReference>
<evidence type="ECO:0000256" key="12">
    <source>
        <dbReference type="ARBA" id="ARBA00022982"/>
    </source>
</evidence>
<keyword evidence="7" id="KW-0813">Transport</keyword>
<feature type="transmembrane region" description="Helical" evidence="16">
    <location>
        <begin position="97"/>
        <end position="119"/>
    </location>
</feature>
<protein>
    <recommendedName>
        <fullName evidence="6">Succinate dehydrogenase hydrophobic membrane anchor subunit</fullName>
    </recommendedName>
</protein>
<evidence type="ECO:0000256" key="16">
    <source>
        <dbReference type="SAM" id="Phobius"/>
    </source>
</evidence>
<dbReference type="CDD" id="cd03495">
    <property type="entry name" value="SQR_TypeC_SdhD_like"/>
    <property type="match status" value="1"/>
</dbReference>
<comment type="subcellular location">
    <subcellularLocation>
        <location evidence="3">Membrane</location>
        <topology evidence="3">Multi-pass membrane protein</topology>
    </subcellularLocation>
</comment>
<keyword evidence="11" id="KW-0479">Metal-binding</keyword>
<dbReference type="InterPro" id="IPR014312">
    <property type="entry name" value="Succ_DH_anchor"/>
</dbReference>
<dbReference type="InterPro" id="IPR034804">
    <property type="entry name" value="SQR/QFR_C/D"/>
</dbReference>
<dbReference type="AlphaFoldDB" id="A0A443IRC0"/>
<dbReference type="GO" id="GO:0016020">
    <property type="term" value="C:membrane"/>
    <property type="evidence" value="ECO:0007669"/>
    <property type="project" value="UniProtKB-SubCell"/>
</dbReference>
<evidence type="ECO:0000256" key="15">
    <source>
        <dbReference type="ARBA" id="ARBA00023136"/>
    </source>
</evidence>
<dbReference type="GO" id="GO:0006099">
    <property type="term" value="P:tricarboxylic acid cycle"/>
    <property type="evidence" value="ECO:0007669"/>
    <property type="project" value="UniProtKB-UniPathway"/>
</dbReference>
<accession>A0A443IRC0</accession>
<proteinExistence type="predicted"/>
<evidence type="ECO:0000256" key="13">
    <source>
        <dbReference type="ARBA" id="ARBA00022989"/>
    </source>
</evidence>
<evidence type="ECO:0000256" key="6">
    <source>
        <dbReference type="ARBA" id="ARBA00019425"/>
    </source>
</evidence>
<comment type="pathway">
    <text evidence="4">Carbohydrate metabolism; tricarboxylic acid cycle.</text>
</comment>
<comment type="function">
    <text evidence="2">Membrane-anchoring subunit of succinate dehydrogenase (SDH).</text>
</comment>
<keyword evidence="13 16" id="KW-1133">Transmembrane helix</keyword>
<evidence type="ECO:0000313" key="17">
    <source>
        <dbReference type="EMBL" id="RWR08869.1"/>
    </source>
</evidence>
<organism evidence="17 18">
    <name type="scientific">Paenirhodobacter populi</name>
    <dbReference type="NCBI Taxonomy" id="2306993"/>
    <lineage>
        <taxon>Bacteria</taxon>
        <taxon>Pseudomonadati</taxon>
        <taxon>Pseudomonadota</taxon>
        <taxon>Alphaproteobacteria</taxon>
        <taxon>Rhodobacterales</taxon>
        <taxon>Rhodobacter group</taxon>
        <taxon>Paenirhodobacter</taxon>
    </lineage>
</organism>
<evidence type="ECO:0000256" key="14">
    <source>
        <dbReference type="ARBA" id="ARBA00023004"/>
    </source>
</evidence>
<dbReference type="RefSeq" id="WP_128270296.1">
    <property type="nucleotide sequence ID" value="NZ_SAUW01000016.1"/>
</dbReference>
<evidence type="ECO:0000256" key="2">
    <source>
        <dbReference type="ARBA" id="ARBA00004050"/>
    </source>
</evidence>
<keyword evidence="18" id="KW-1185">Reference proteome</keyword>
<evidence type="ECO:0000256" key="5">
    <source>
        <dbReference type="ARBA" id="ARBA00011558"/>
    </source>
</evidence>
<reference evidence="17 18" key="1">
    <citation type="submission" date="2019-01" db="EMBL/GenBank/DDBJ databases">
        <title>Sinorhodobacter populi sp. nov. isolated from the symptomatic bark tissue of Populus euramericana canker.</title>
        <authorList>
            <person name="Xu G."/>
        </authorList>
    </citation>
    <scope>NUCLEOTIDE SEQUENCE [LARGE SCALE GENOMIC DNA]</scope>
    <source>
        <strain evidence="17 18">2D-5</strain>
    </source>
</reference>
<keyword evidence="8" id="KW-0816">Tricarboxylic acid cycle</keyword>
<dbReference type="Gene3D" id="1.20.1300.10">
    <property type="entry name" value="Fumarate reductase/succinate dehydrogenase, transmembrane subunit"/>
    <property type="match status" value="1"/>
</dbReference>
<keyword evidence="10 16" id="KW-0812">Transmembrane</keyword>
<dbReference type="InterPro" id="IPR000701">
    <property type="entry name" value="SuccDH_FuR_B_TM-su"/>
</dbReference>
<evidence type="ECO:0000256" key="9">
    <source>
        <dbReference type="ARBA" id="ARBA00022617"/>
    </source>
</evidence>